<comment type="subcellular location">
    <subcellularLocation>
        <location evidence="1">Cell membrane</location>
        <topology evidence="1">Multi-pass membrane protein</topology>
    </subcellularLocation>
</comment>
<gene>
    <name evidence="8" type="ORF">METZ01_LOCUS393599</name>
</gene>
<evidence type="ECO:0000256" key="7">
    <source>
        <dbReference type="SAM" id="Phobius"/>
    </source>
</evidence>
<evidence type="ECO:0000256" key="3">
    <source>
        <dbReference type="ARBA" id="ARBA00022475"/>
    </source>
</evidence>
<reference evidence="8" key="1">
    <citation type="submission" date="2018-05" db="EMBL/GenBank/DDBJ databases">
        <authorList>
            <person name="Lanie J.A."/>
            <person name="Ng W.-L."/>
            <person name="Kazmierczak K.M."/>
            <person name="Andrzejewski T.M."/>
            <person name="Davidsen T.M."/>
            <person name="Wayne K.J."/>
            <person name="Tettelin H."/>
            <person name="Glass J.I."/>
            <person name="Rusch D."/>
            <person name="Podicherti R."/>
            <person name="Tsui H.-C.T."/>
            <person name="Winkler M.E."/>
        </authorList>
    </citation>
    <scope>NUCLEOTIDE SEQUENCE</scope>
</reference>
<keyword evidence="4 7" id="KW-0812">Transmembrane</keyword>
<evidence type="ECO:0000256" key="1">
    <source>
        <dbReference type="ARBA" id="ARBA00004651"/>
    </source>
</evidence>
<feature type="non-terminal residue" evidence="8">
    <location>
        <position position="288"/>
    </location>
</feature>
<feature type="transmembrane region" description="Helical" evidence="7">
    <location>
        <begin position="77"/>
        <end position="98"/>
    </location>
</feature>
<feature type="transmembrane region" description="Helical" evidence="7">
    <location>
        <begin position="165"/>
        <end position="186"/>
    </location>
</feature>
<feature type="transmembrane region" description="Helical" evidence="7">
    <location>
        <begin position="266"/>
        <end position="286"/>
    </location>
</feature>
<keyword evidence="5 7" id="KW-1133">Transmembrane helix</keyword>
<dbReference type="InterPro" id="IPR002528">
    <property type="entry name" value="MATE_fam"/>
</dbReference>
<evidence type="ECO:0000313" key="8">
    <source>
        <dbReference type="EMBL" id="SVD40745.1"/>
    </source>
</evidence>
<dbReference type="EMBL" id="UINC01148707">
    <property type="protein sequence ID" value="SVD40745.1"/>
    <property type="molecule type" value="Genomic_DNA"/>
</dbReference>
<evidence type="ECO:0008006" key="9">
    <source>
        <dbReference type="Google" id="ProtNLM"/>
    </source>
</evidence>
<dbReference type="PANTHER" id="PTHR43549:SF3">
    <property type="entry name" value="MULTIDRUG RESISTANCE PROTEIN YPNP-RELATED"/>
    <property type="match status" value="1"/>
</dbReference>
<keyword evidence="3" id="KW-1003">Cell membrane</keyword>
<feature type="transmembrane region" description="Helical" evidence="7">
    <location>
        <begin position="237"/>
        <end position="259"/>
    </location>
</feature>
<accession>A0A382V3Y0</accession>
<dbReference type="GO" id="GO:0042910">
    <property type="term" value="F:xenobiotic transmembrane transporter activity"/>
    <property type="evidence" value="ECO:0007669"/>
    <property type="project" value="InterPro"/>
</dbReference>
<name>A0A382V3Y0_9ZZZZ</name>
<dbReference type="Pfam" id="PF01554">
    <property type="entry name" value="MatE"/>
    <property type="match status" value="1"/>
</dbReference>
<feature type="transmembrane region" description="Helical" evidence="7">
    <location>
        <begin position="46"/>
        <end position="71"/>
    </location>
</feature>
<dbReference type="AlphaFoldDB" id="A0A382V3Y0"/>
<feature type="transmembrane region" description="Helical" evidence="7">
    <location>
        <begin position="198"/>
        <end position="217"/>
    </location>
</feature>
<evidence type="ECO:0000256" key="5">
    <source>
        <dbReference type="ARBA" id="ARBA00022989"/>
    </source>
</evidence>
<keyword evidence="6 7" id="KW-0472">Membrane</keyword>
<sequence length="288" mass="30689">GADVTTLPLIVDYMSIYYISLVLLAVPSVGANALRATGDASISGTIMVSGSILHMVLGPFLIFGLLGLPALGLAGAAWANLIARLLVFIVTIYVLAYREHLLSYTQLTFQAAMDSWRRIMAVSIPATATNLIGPVSTAIVISLLASFSQEAVAGFGIASRIEGLFVIPLFALSASIGPFVGQNLGADRHDRADAAMIWSFKYSLGWGALVAILLYFLRNEVSALFDDNTTVIEVAALYLLLVPVSYGSWGVLMMASAIFNSLGKPVSSTIMSIIRMFVLYIPLAFLGK</sequence>
<keyword evidence="2" id="KW-0813">Transport</keyword>
<dbReference type="GO" id="GO:0005886">
    <property type="term" value="C:plasma membrane"/>
    <property type="evidence" value="ECO:0007669"/>
    <property type="project" value="UniProtKB-SubCell"/>
</dbReference>
<organism evidence="8">
    <name type="scientific">marine metagenome</name>
    <dbReference type="NCBI Taxonomy" id="408172"/>
    <lineage>
        <taxon>unclassified sequences</taxon>
        <taxon>metagenomes</taxon>
        <taxon>ecological metagenomes</taxon>
    </lineage>
</organism>
<dbReference type="PANTHER" id="PTHR43549">
    <property type="entry name" value="MULTIDRUG RESISTANCE PROTEIN YPNP-RELATED"/>
    <property type="match status" value="1"/>
</dbReference>
<protein>
    <recommendedName>
        <fullName evidence="9">Polysaccharide biosynthesis protein C-terminal domain-containing protein</fullName>
    </recommendedName>
</protein>
<feature type="transmembrane region" description="Helical" evidence="7">
    <location>
        <begin position="119"/>
        <end position="145"/>
    </location>
</feature>
<dbReference type="GO" id="GO:0015297">
    <property type="term" value="F:antiporter activity"/>
    <property type="evidence" value="ECO:0007669"/>
    <property type="project" value="InterPro"/>
</dbReference>
<feature type="non-terminal residue" evidence="8">
    <location>
        <position position="1"/>
    </location>
</feature>
<proteinExistence type="predicted"/>
<dbReference type="InterPro" id="IPR052031">
    <property type="entry name" value="Membrane_Transporter-Flippase"/>
</dbReference>
<evidence type="ECO:0000256" key="6">
    <source>
        <dbReference type="ARBA" id="ARBA00023136"/>
    </source>
</evidence>
<evidence type="ECO:0000256" key="4">
    <source>
        <dbReference type="ARBA" id="ARBA00022692"/>
    </source>
</evidence>
<evidence type="ECO:0000256" key="2">
    <source>
        <dbReference type="ARBA" id="ARBA00022448"/>
    </source>
</evidence>
<feature type="transmembrane region" description="Helical" evidence="7">
    <location>
        <begin position="15"/>
        <end position="34"/>
    </location>
</feature>